<organism evidence="7 8">
    <name type="scientific">Maribacter polysiphoniae</name>
    <dbReference type="NCBI Taxonomy" id="429344"/>
    <lineage>
        <taxon>Bacteria</taxon>
        <taxon>Pseudomonadati</taxon>
        <taxon>Bacteroidota</taxon>
        <taxon>Flavobacteriia</taxon>
        <taxon>Flavobacteriales</taxon>
        <taxon>Flavobacteriaceae</taxon>
        <taxon>Maribacter</taxon>
    </lineage>
</organism>
<keyword evidence="5" id="KW-0813">Transport</keyword>
<feature type="transmembrane region" description="Helical" evidence="5">
    <location>
        <begin position="220"/>
        <end position="239"/>
    </location>
</feature>
<comment type="function">
    <text evidence="5">Part of the twin-arginine translocation (Tat) system that transports large folded proteins containing a characteristic twin-arginine motif in their signal peptide across membranes.</text>
</comment>
<dbReference type="HAMAP" id="MF_00902">
    <property type="entry name" value="TatC"/>
    <property type="match status" value="1"/>
</dbReference>
<sequence>MAKTERKSPDEMSFLDHLEELRWHLIRSILAIVLIGVVAFVMSRFIFDNIIFAPTRMDFPTYRFFCDIATFFGIESAFCAEKLPFTIQSRLMGGQFSADIWTAIWAGFIIGFPYVLYEVWKFISPGLYEKERKNSRGFIFIASLLFFMGVLFGYYVVAPLSINFLGTYQVSDIVLNEFDIGSYIATLRTSVIACGIIFELPIIIYFLTKTGLVTPEILRKYRKIALVIVLIISAVITPPDVTSQIIVAVPVLILYQVSIHISKMVLRSEAKKEAKLAAKKNKKG</sequence>
<keyword evidence="9" id="KW-1185">Reference proteome</keyword>
<evidence type="ECO:0000313" key="9">
    <source>
        <dbReference type="Proteomes" id="UP000651837"/>
    </source>
</evidence>
<keyword evidence="5" id="KW-1003">Cell membrane</keyword>
<name>A0A316E7H5_9FLAO</name>
<keyword evidence="5" id="KW-0811">Translocation</keyword>
<dbReference type="InterPro" id="IPR002033">
    <property type="entry name" value="TatC"/>
</dbReference>
<dbReference type="AlphaFoldDB" id="A0A316E7H5"/>
<comment type="similarity">
    <text evidence="5">Belongs to the TatC family.</text>
</comment>
<evidence type="ECO:0000256" key="2">
    <source>
        <dbReference type="ARBA" id="ARBA00022692"/>
    </source>
</evidence>
<evidence type="ECO:0000313" key="7">
    <source>
        <dbReference type="EMBL" id="PWK24673.1"/>
    </source>
</evidence>
<dbReference type="Pfam" id="PF00902">
    <property type="entry name" value="TatC"/>
    <property type="match status" value="1"/>
</dbReference>
<feature type="transmembrane region" description="Helical" evidence="5">
    <location>
        <begin position="98"/>
        <end position="117"/>
    </location>
</feature>
<reference evidence="6 9" key="2">
    <citation type="submission" date="2020-07" db="EMBL/GenBank/DDBJ databases">
        <title>The draft genome sequence of Maribacter polysiphoniae KCTC 22021.</title>
        <authorList>
            <person name="Mu L."/>
        </authorList>
    </citation>
    <scope>NUCLEOTIDE SEQUENCE [LARGE SCALE GENOMIC DNA]</scope>
    <source>
        <strain evidence="6 9">KCTC 22021</strain>
    </source>
</reference>
<keyword evidence="2 5" id="KW-0812">Transmembrane</keyword>
<feature type="transmembrane region" description="Helical" evidence="5">
    <location>
        <begin position="25"/>
        <end position="47"/>
    </location>
</feature>
<dbReference type="Proteomes" id="UP000245667">
    <property type="component" value="Unassembled WGS sequence"/>
</dbReference>
<evidence type="ECO:0000256" key="5">
    <source>
        <dbReference type="HAMAP-Rule" id="MF_00902"/>
    </source>
</evidence>
<keyword evidence="3 5" id="KW-1133">Transmembrane helix</keyword>
<proteinExistence type="inferred from homology"/>
<comment type="caution">
    <text evidence="7">The sequence shown here is derived from an EMBL/GenBank/DDBJ whole genome shotgun (WGS) entry which is preliminary data.</text>
</comment>
<evidence type="ECO:0000313" key="6">
    <source>
        <dbReference type="EMBL" id="MBD1259117.1"/>
    </source>
</evidence>
<dbReference type="NCBIfam" id="TIGR00945">
    <property type="entry name" value="tatC"/>
    <property type="match status" value="1"/>
</dbReference>
<dbReference type="PANTHER" id="PTHR30371:SF0">
    <property type="entry name" value="SEC-INDEPENDENT PROTEIN TRANSLOCASE PROTEIN TATC, CHLOROPLASTIC-RELATED"/>
    <property type="match status" value="1"/>
</dbReference>
<evidence type="ECO:0000313" key="8">
    <source>
        <dbReference type="Proteomes" id="UP000245667"/>
    </source>
</evidence>
<dbReference type="PANTHER" id="PTHR30371">
    <property type="entry name" value="SEC-INDEPENDENT PROTEIN TRANSLOCASE PROTEIN TATC"/>
    <property type="match status" value="1"/>
</dbReference>
<comment type="caution">
    <text evidence="5">Lacks conserved residue(s) required for the propagation of feature annotation.</text>
</comment>
<dbReference type="RefSeq" id="WP_109649224.1">
    <property type="nucleotide sequence ID" value="NZ_JACWLN010000001.1"/>
</dbReference>
<keyword evidence="4 5" id="KW-0472">Membrane</keyword>
<dbReference type="GO" id="GO:0033281">
    <property type="term" value="C:TAT protein transport complex"/>
    <property type="evidence" value="ECO:0007669"/>
    <property type="project" value="UniProtKB-UniRule"/>
</dbReference>
<gene>
    <name evidence="5 6" type="primary">tatC</name>
    <name evidence="6" type="ORF">HZY62_00835</name>
    <name evidence="7" type="ORF">LX92_01038</name>
</gene>
<evidence type="ECO:0000256" key="3">
    <source>
        <dbReference type="ARBA" id="ARBA00022989"/>
    </source>
</evidence>
<feature type="transmembrane region" description="Helical" evidence="5">
    <location>
        <begin position="182"/>
        <end position="208"/>
    </location>
</feature>
<protein>
    <recommendedName>
        <fullName evidence="5">Sec-independent protein translocase protein TatC</fullName>
    </recommendedName>
</protein>
<dbReference type="OrthoDB" id="9777044at2"/>
<dbReference type="Proteomes" id="UP000651837">
    <property type="component" value="Unassembled WGS sequence"/>
</dbReference>
<comment type="subcellular location">
    <subcellularLocation>
        <location evidence="5">Cell membrane</location>
        <topology evidence="5">Multi-pass membrane protein</topology>
    </subcellularLocation>
    <subcellularLocation>
        <location evidence="1">Membrane</location>
        <topology evidence="1">Multi-pass membrane protein</topology>
    </subcellularLocation>
</comment>
<reference evidence="7 8" key="1">
    <citation type="submission" date="2018-05" db="EMBL/GenBank/DDBJ databases">
        <title>Genomic Encyclopedia of Archaeal and Bacterial Type Strains, Phase II (KMG-II): from individual species to whole genera.</title>
        <authorList>
            <person name="Goeker M."/>
        </authorList>
    </citation>
    <scope>NUCLEOTIDE SEQUENCE [LARGE SCALE GENOMIC DNA]</scope>
    <source>
        <strain evidence="7 8">DSM 23514</strain>
    </source>
</reference>
<keyword evidence="5" id="KW-0653">Protein transport</keyword>
<dbReference type="EMBL" id="JACWLN010000001">
    <property type="protein sequence ID" value="MBD1259117.1"/>
    <property type="molecule type" value="Genomic_DNA"/>
</dbReference>
<accession>A0A316E7H5</accession>
<evidence type="ECO:0000256" key="1">
    <source>
        <dbReference type="ARBA" id="ARBA00004141"/>
    </source>
</evidence>
<feature type="transmembrane region" description="Helical" evidence="5">
    <location>
        <begin position="138"/>
        <end position="162"/>
    </location>
</feature>
<evidence type="ECO:0000256" key="4">
    <source>
        <dbReference type="ARBA" id="ARBA00023136"/>
    </source>
</evidence>
<comment type="subunit">
    <text evidence="5">Forms a complex with TatA.</text>
</comment>
<dbReference type="PRINTS" id="PR01840">
    <property type="entry name" value="TATCFAMILY"/>
</dbReference>
<dbReference type="GO" id="GO:0043953">
    <property type="term" value="P:protein transport by the Tat complex"/>
    <property type="evidence" value="ECO:0007669"/>
    <property type="project" value="UniProtKB-UniRule"/>
</dbReference>
<dbReference type="GO" id="GO:0009977">
    <property type="term" value="F:proton motive force dependent protein transmembrane transporter activity"/>
    <property type="evidence" value="ECO:0007669"/>
    <property type="project" value="TreeGrafter"/>
</dbReference>
<dbReference type="GO" id="GO:0065002">
    <property type="term" value="P:intracellular protein transmembrane transport"/>
    <property type="evidence" value="ECO:0007669"/>
    <property type="project" value="TreeGrafter"/>
</dbReference>
<dbReference type="EMBL" id="QGGQ01000002">
    <property type="protein sequence ID" value="PWK24673.1"/>
    <property type="molecule type" value="Genomic_DNA"/>
</dbReference>